<sequence>MSGSEASRGSLAAMPHNGPMAVSSNQRAEGFAYWIDHLVVAGEVLPLVYPGVVAIVGGNNVGKSTMLRQIEEAVRAPGRVSVEPPAVLDRLMTGRLGGERELHDWLREKHLVELAQGRELIRGTGQDLTLAHWMLEPSNANHIAGVFVRLSRIEERAGMVNAVAANPDISAPASHPLHALRGDAALLQQFLDVASSVFGMTLTLDTLSGLVGFRVGAPTAQAPLVTEAYGQFGQQMGELPLLSAQGDGVRSALGTLLPVIANPPMVLLLDEPEAFLHPPQARELGRQLAHLAVDQGFQIILATHDKNLLTGLVEAGNAGVSVLHLKRDIDQASAQLLSSAQVDQLRSDPVLRYGDALDGLFHHAVVLVEDPKDAVFYTAALDELAGQRGMAAYNIQFLATYGKGNMAKVSRVLRALGISVVASPDLDILDNRSNVQNLVSAQGGAWADIEPDYQAATQQFRAARQAPSREWVATRVKQILGASSDSSLSAQELTELRGAVSSESAWKPLKIYGRTAFTEDPAAATRLLDALETLGVVVVRVGELERFLTDVTVAKGPDWLGKALEAGAHRTPEAQDHVKRILRVLGISITR</sequence>
<dbReference type="EMBL" id="FUKQ01000011">
    <property type="protein sequence ID" value="SJN21827.1"/>
    <property type="molecule type" value="Genomic_DNA"/>
</dbReference>
<dbReference type="InterPro" id="IPR003593">
    <property type="entry name" value="AAA+_ATPase"/>
</dbReference>
<accession>A0A1R4IPN8</accession>
<organism evidence="2 3">
    <name type="scientific">Luteococcus japonicus LSP_Lj1</name>
    <dbReference type="NCBI Taxonomy" id="1255658"/>
    <lineage>
        <taxon>Bacteria</taxon>
        <taxon>Bacillati</taxon>
        <taxon>Actinomycetota</taxon>
        <taxon>Actinomycetes</taxon>
        <taxon>Propionibacteriales</taxon>
        <taxon>Propionibacteriaceae</taxon>
        <taxon>Luteococcus</taxon>
    </lineage>
</organism>
<dbReference type="STRING" id="1255658.FM114_02990"/>
<evidence type="ECO:0000313" key="2">
    <source>
        <dbReference type="EMBL" id="SJN21827.1"/>
    </source>
</evidence>
<dbReference type="PANTHER" id="PTHR43581:SF4">
    <property type="entry name" value="ATP_GTP PHOSPHATASE"/>
    <property type="match status" value="1"/>
</dbReference>
<protein>
    <recommendedName>
        <fullName evidence="1">AAA+ ATPase domain-containing protein</fullName>
    </recommendedName>
</protein>
<dbReference type="Proteomes" id="UP000188342">
    <property type="component" value="Unassembled WGS sequence"/>
</dbReference>
<dbReference type="SUPFAM" id="SSF52540">
    <property type="entry name" value="P-loop containing nucleoside triphosphate hydrolases"/>
    <property type="match status" value="1"/>
</dbReference>
<dbReference type="SMART" id="SM00382">
    <property type="entry name" value="AAA"/>
    <property type="match status" value="1"/>
</dbReference>
<keyword evidence="3" id="KW-1185">Reference proteome</keyword>
<evidence type="ECO:0000313" key="3">
    <source>
        <dbReference type="Proteomes" id="UP000188342"/>
    </source>
</evidence>
<dbReference type="PANTHER" id="PTHR43581">
    <property type="entry name" value="ATP/GTP PHOSPHATASE"/>
    <property type="match status" value="1"/>
</dbReference>
<dbReference type="InterPro" id="IPR051396">
    <property type="entry name" value="Bact_Antivir_Def_Nuclease"/>
</dbReference>
<dbReference type="OrthoDB" id="3237462at2"/>
<dbReference type="GO" id="GO:0016887">
    <property type="term" value="F:ATP hydrolysis activity"/>
    <property type="evidence" value="ECO:0007669"/>
    <property type="project" value="InterPro"/>
</dbReference>
<dbReference type="AlphaFoldDB" id="A0A1R4IPN8"/>
<dbReference type="GO" id="GO:0005524">
    <property type="term" value="F:ATP binding"/>
    <property type="evidence" value="ECO:0007669"/>
    <property type="project" value="InterPro"/>
</dbReference>
<feature type="domain" description="AAA+ ATPase" evidence="1">
    <location>
        <begin position="49"/>
        <end position="330"/>
    </location>
</feature>
<dbReference type="InterPro" id="IPR034139">
    <property type="entry name" value="TOPRIM_OLD"/>
</dbReference>
<evidence type="ECO:0000259" key="1">
    <source>
        <dbReference type="SMART" id="SM00382"/>
    </source>
</evidence>
<dbReference type="InterPro" id="IPR003959">
    <property type="entry name" value="ATPase_AAA_core"/>
</dbReference>
<reference evidence="2 3" key="1">
    <citation type="submission" date="2017-02" db="EMBL/GenBank/DDBJ databases">
        <authorList>
            <person name="Peterson S.W."/>
        </authorList>
    </citation>
    <scope>NUCLEOTIDE SEQUENCE [LARGE SCALE GENOMIC DNA]</scope>
    <source>
        <strain evidence="2 3">LSP_Lj1</strain>
    </source>
</reference>
<dbReference type="InterPro" id="IPR027417">
    <property type="entry name" value="P-loop_NTPase"/>
</dbReference>
<dbReference type="Pfam" id="PF20469">
    <property type="entry name" value="OLD-like_TOPRIM"/>
    <property type="match status" value="1"/>
</dbReference>
<gene>
    <name evidence="2" type="ORF">FM114_02990</name>
</gene>
<dbReference type="Gene3D" id="3.40.50.300">
    <property type="entry name" value="P-loop containing nucleotide triphosphate hydrolases"/>
    <property type="match status" value="1"/>
</dbReference>
<dbReference type="Pfam" id="PF13304">
    <property type="entry name" value="AAA_21"/>
    <property type="match status" value="1"/>
</dbReference>
<proteinExistence type="predicted"/>
<name>A0A1R4IPN8_9ACTN</name>